<accession>A0A943A3X8</accession>
<feature type="domain" description="Helix-turn-helix type 11" evidence="1">
    <location>
        <begin position="10"/>
        <end position="60"/>
    </location>
</feature>
<dbReference type="PANTHER" id="PTHR34580">
    <property type="match status" value="1"/>
</dbReference>
<feature type="domain" description="WYL" evidence="2">
    <location>
        <begin position="138"/>
        <end position="197"/>
    </location>
</feature>
<dbReference type="AlphaFoldDB" id="A0A943A3X8"/>
<dbReference type="InterPro" id="IPR036390">
    <property type="entry name" value="WH_DNA-bd_sf"/>
</dbReference>
<dbReference type="RefSeq" id="WP_278640699.1">
    <property type="nucleotide sequence ID" value="NZ_JAGZMZ010000029.1"/>
</dbReference>
<evidence type="ECO:0000259" key="2">
    <source>
        <dbReference type="Pfam" id="PF13280"/>
    </source>
</evidence>
<dbReference type="EMBL" id="JAGZMZ010000029">
    <property type="protein sequence ID" value="MBS4884920.1"/>
    <property type="molecule type" value="Genomic_DNA"/>
</dbReference>
<dbReference type="Pfam" id="PF13280">
    <property type="entry name" value="WYL"/>
    <property type="match status" value="1"/>
</dbReference>
<dbReference type="InterPro" id="IPR026881">
    <property type="entry name" value="WYL_dom"/>
</dbReference>
<organism evidence="3 4">
    <name type="scientific">Amedibacillus dolichus</name>
    <dbReference type="NCBI Taxonomy" id="31971"/>
    <lineage>
        <taxon>Bacteria</taxon>
        <taxon>Bacillati</taxon>
        <taxon>Bacillota</taxon>
        <taxon>Erysipelotrichia</taxon>
        <taxon>Erysipelotrichales</taxon>
        <taxon>Erysipelotrichaceae</taxon>
        <taxon>Amedibacillus</taxon>
    </lineage>
</organism>
<gene>
    <name evidence="3" type="ORF">KHZ85_09185</name>
</gene>
<evidence type="ECO:0000259" key="1">
    <source>
        <dbReference type="Pfam" id="PF08279"/>
    </source>
</evidence>
<dbReference type="Pfam" id="PF08279">
    <property type="entry name" value="HTH_11"/>
    <property type="match status" value="1"/>
</dbReference>
<sequence>MARLKNCIRMLQLLKARGMMSRTQLAAELGCNKRQILDYKRELEEAGYLIESVRGAHGGYVLRSFDIVPSNGFTTSQMHALKEARSYMTTHKDFLFYQDYMAAMDKLLFSLSYKDGENGVYIASDVAGLSSKMADAIQLCEWARDQHRCMEIAYRSMKSDVYEPIRIQPYEILHYKDGYYCLAYSLKAKDYRIYKFSEERMRQCVLCEQSFTRASDFRLLDHIGRNGLVRDEVYELELMVYGTSARFLAEKKIGINEKKEWIDKDCLHVSVVMEGKLEALHFLMSLQHECKLLAPQELKKEMLKIIEDMNKAYSS</sequence>
<evidence type="ECO:0000313" key="3">
    <source>
        <dbReference type="EMBL" id="MBS4884920.1"/>
    </source>
</evidence>
<reference evidence="3" key="1">
    <citation type="submission" date="2021-02" db="EMBL/GenBank/DDBJ databases">
        <title>Infant gut strain persistence is associated with maternal origin, phylogeny, and functional potential including surface adhesion and iron acquisition.</title>
        <authorList>
            <person name="Lou Y.C."/>
        </authorList>
    </citation>
    <scope>NUCLEOTIDE SEQUENCE</scope>
    <source>
        <strain evidence="3">L3_108_103G1_dasL3_108_103G1_concoct_2</strain>
    </source>
</reference>
<name>A0A943A3X8_9FIRM</name>
<dbReference type="InterPro" id="IPR036388">
    <property type="entry name" value="WH-like_DNA-bd_sf"/>
</dbReference>
<protein>
    <submittedName>
        <fullName evidence="3">WYL domain-containing transcriptional regulator</fullName>
    </submittedName>
</protein>
<dbReference type="InterPro" id="IPR051534">
    <property type="entry name" value="CBASS_pafABC_assoc_protein"/>
</dbReference>
<dbReference type="Gene3D" id="1.10.10.10">
    <property type="entry name" value="Winged helix-like DNA-binding domain superfamily/Winged helix DNA-binding domain"/>
    <property type="match status" value="1"/>
</dbReference>
<dbReference type="InterPro" id="IPR013196">
    <property type="entry name" value="HTH_11"/>
</dbReference>
<proteinExistence type="predicted"/>
<dbReference type="Proteomes" id="UP000753219">
    <property type="component" value="Unassembled WGS sequence"/>
</dbReference>
<dbReference type="PANTHER" id="PTHR34580:SF1">
    <property type="entry name" value="PROTEIN PAFC"/>
    <property type="match status" value="1"/>
</dbReference>
<comment type="caution">
    <text evidence="3">The sequence shown here is derived from an EMBL/GenBank/DDBJ whole genome shotgun (WGS) entry which is preliminary data.</text>
</comment>
<evidence type="ECO:0000313" key="4">
    <source>
        <dbReference type="Proteomes" id="UP000753219"/>
    </source>
</evidence>
<dbReference type="SUPFAM" id="SSF46785">
    <property type="entry name" value="Winged helix' DNA-binding domain"/>
    <property type="match status" value="1"/>
</dbReference>